<reference evidence="2 3" key="1">
    <citation type="journal article" date="2018" name="Genome Announc.">
        <title>Complete genomes of two Megasphaera elsdenii strains, NCIMB 702410 and ATCC 25940.</title>
        <authorList>
            <person name="Hatmaker E.A."/>
            <person name="O'Dell K."/>
            <person name="Riley L.A."/>
            <person name="Klingeman D.M."/>
            <person name="Guss A.M."/>
        </authorList>
    </citation>
    <scope>NUCLEOTIDE SEQUENCE [LARGE SCALE GENOMIC DNA]</scope>
    <source>
        <strain evidence="2 3">NCIMB702410</strain>
    </source>
</reference>
<feature type="compositionally biased region" description="Basic and acidic residues" evidence="1">
    <location>
        <begin position="71"/>
        <end position="82"/>
    </location>
</feature>
<dbReference type="AlphaFoldDB" id="A0A2S0M5I3"/>
<accession>A0A2S0M5I3</accession>
<feature type="region of interest" description="Disordered" evidence="1">
    <location>
        <begin position="1"/>
        <end position="23"/>
    </location>
</feature>
<name>A0A2S0M5I3_MEGEL</name>
<dbReference type="EMBL" id="CP027569">
    <property type="protein sequence ID" value="AVO26710.1"/>
    <property type="molecule type" value="Genomic_DNA"/>
</dbReference>
<dbReference type="Proteomes" id="UP000238358">
    <property type="component" value="Chromosome"/>
</dbReference>
<evidence type="ECO:0000313" key="2">
    <source>
        <dbReference type="EMBL" id="AVO26710.1"/>
    </source>
</evidence>
<protein>
    <submittedName>
        <fullName evidence="2">Uncharacterized protein</fullName>
    </submittedName>
</protein>
<proteinExistence type="predicted"/>
<dbReference type="RefSeq" id="WP_027895010.1">
    <property type="nucleotide sequence ID" value="NZ_CAUBZQ010000019.1"/>
</dbReference>
<evidence type="ECO:0000313" key="3">
    <source>
        <dbReference type="Proteomes" id="UP000238358"/>
    </source>
</evidence>
<sequence length="145" mass="15979">MKRDAVQHTAGAHPVFSASEKVEKGNDKGDLVYDVRPALRYKSLPDLFAGSLPKKTAVPEAVPLPVPAAAPKKDKEPPKKDKKEWTLPIVCGAVHEGEVHLVILKWQGQTATCAAGEWWNGWYVAYVNRQATGLQRDGRVFEIPL</sequence>
<organism evidence="2 3">
    <name type="scientific">Megasphaera elsdenii</name>
    <dbReference type="NCBI Taxonomy" id="907"/>
    <lineage>
        <taxon>Bacteria</taxon>
        <taxon>Bacillati</taxon>
        <taxon>Bacillota</taxon>
        <taxon>Negativicutes</taxon>
        <taxon>Veillonellales</taxon>
        <taxon>Veillonellaceae</taxon>
        <taxon>Megasphaera</taxon>
    </lineage>
</organism>
<dbReference type="OrthoDB" id="1624564at2"/>
<feature type="region of interest" description="Disordered" evidence="1">
    <location>
        <begin position="63"/>
        <end position="82"/>
    </location>
</feature>
<evidence type="ECO:0000256" key="1">
    <source>
        <dbReference type="SAM" id="MobiDB-lite"/>
    </source>
</evidence>
<gene>
    <name evidence="2" type="ORF">C6Y28_03255</name>
</gene>